<gene>
    <name evidence="1" type="ORF">GPUH_LOCUS21490</name>
</gene>
<name>A0A183EKJ8_9BILA</name>
<reference evidence="1 2" key="2">
    <citation type="submission" date="2018-11" db="EMBL/GenBank/DDBJ databases">
        <authorList>
            <consortium name="Pathogen Informatics"/>
        </authorList>
    </citation>
    <scope>NUCLEOTIDE SEQUENCE [LARGE SCALE GENOMIC DNA]</scope>
</reference>
<sequence>MSSRLSLDDAYSFLIDSSLVEPITPFRLALYLLIRVVDNYYQQHPIAPQERCLLSAILQRLLQAANLSFLELIEILRISLRPCIPELYTLFLAKVRSHSDDVEILISRDFLQPSRRHERDHSFIFPKGLFGIFIRK</sequence>
<organism evidence="3">
    <name type="scientific">Gongylonema pulchrum</name>
    <dbReference type="NCBI Taxonomy" id="637853"/>
    <lineage>
        <taxon>Eukaryota</taxon>
        <taxon>Metazoa</taxon>
        <taxon>Ecdysozoa</taxon>
        <taxon>Nematoda</taxon>
        <taxon>Chromadorea</taxon>
        <taxon>Rhabditida</taxon>
        <taxon>Spirurina</taxon>
        <taxon>Spiruromorpha</taxon>
        <taxon>Spiruroidea</taxon>
        <taxon>Gongylonematidae</taxon>
        <taxon>Gongylonema</taxon>
    </lineage>
</organism>
<dbReference type="AlphaFoldDB" id="A0A183EKJ8"/>
<accession>A0A183EKJ8</accession>
<evidence type="ECO:0000313" key="3">
    <source>
        <dbReference type="WBParaSite" id="GPUH_0002151601-mRNA-1"/>
    </source>
</evidence>
<reference evidence="3" key="1">
    <citation type="submission" date="2016-06" db="UniProtKB">
        <authorList>
            <consortium name="WormBaseParasite"/>
        </authorList>
    </citation>
    <scope>IDENTIFICATION</scope>
</reference>
<evidence type="ECO:0000313" key="2">
    <source>
        <dbReference type="Proteomes" id="UP000271098"/>
    </source>
</evidence>
<dbReference type="Proteomes" id="UP000271098">
    <property type="component" value="Unassembled WGS sequence"/>
</dbReference>
<dbReference type="OrthoDB" id="5773922at2759"/>
<evidence type="ECO:0000313" key="1">
    <source>
        <dbReference type="EMBL" id="VDN38345.1"/>
    </source>
</evidence>
<dbReference type="EMBL" id="UYRT01092719">
    <property type="protein sequence ID" value="VDN38345.1"/>
    <property type="molecule type" value="Genomic_DNA"/>
</dbReference>
<keyword evidence="2" id="KW-1185">Reference proteome</keyword>
<proteinExistence type="predicted"/>
<dbReference type="WBParaSite" id="GPUH_0002151601-mRNA-1">
    <property type="protein sequence ID" value="GPUH_0002151601-mRNA-1"/>
    <property type="gene ID" value="GPUH_0002151601"/>
</dbReference>
<protein>
    <submittedName>
        <fullName evidence="3">NR LBD domain-containing protein</fullName>
    </submittedName>
</protein>